<dbReference type="EMBL" id="LT629701">
    <property type="protein sequence ID" value="SDM75197.1"/>
    <property type="molecule type" value="Genomic_DNA"/>
</dbReference>
<dbReference type="SUPFAM" id="SSF55961">
    <property type="entry name" value="Bet v1-like"/>
    <property type="match status" value="1"/>
</dbReference>
<dbReference type="OrthoDB" id="8417725at2"/>
<keyword evidence="2" id="KW-1185">Reference proteome</keyword>
<dbReference type="CDD" id="cd07814">
    <property type="entry name" value="SRPBCC_CalC_Aha1-like"/>
    <property type="match status" value="1"/>
</dbReference>
<name>A0A1G9VT13_ALLAB</name>
<gene>
    <name evidence="1" type="ORF">SAMN04489726_3211</name>
</gene>
<evidence type="ECO:0000313" key="2">
    <source>
        <dbReference type="Proteomes" id="UP000183376"/>
    </source>
</evidence>
<organism evidence="1 2">
    <name type="scientific">Allokutzneria albata</name>
    <name type="common">Kibdelosporangium albatum</name>
    <dbReference type="NCBI Taxonomy" id="211114"/>
    <lineage>
        <taxon>Bacteria</taxon>
        <taxon>Bacillati</taxon>
        <taxon>Actinomycetota</taxon>
        <taxon>Actinomycetes</taxon>
        <taxon>Pseudonocardiales</taxon>
        <taxon>Pseudonocardiaceae</taxon>
        <taxon>Allokutzneria</taxon>
    </lineage>
</organism>
<dbReference type="Gene3D" id="3.30.530.20">
    <property type="match status" value="2"/>
</dbReference>
<proteinExistence type="predicted"/>
<dbReference type="AlphaFoldDB" id="A0A1G9VT13"/>
<dbReference type="RefSeq" id="WP_030431384.1">
    <property type="nucleotide sequence ID" value="NZ_JOEF01000019.1"/>
</dbReference>
<accession>A0A1G9VT13</accession>
<dbReference type="STRING" id="211114.SAMN04489726_3211"/>
<dbReference type="eggNOG" id="COG3832">
    <property type="taxonomic scope" value="Bacteria"/>
</dbReference>
<reference evidence="1 2" key="1">
    <citation type="submission" date="2016-10" db="EMBL/GenBank/DDBJ databases">
        <authorList>
            <person name="de Groot N.N."/>
        </authorList>
    </citation>
    <scope>NUCLEOTIDE SEQUENCE [LARGE SCALE GENOMIC DNA]</scope>
    <source>
        <strain evidence="1 2">DSM 44149</strain>
    </source>
</reference>
<protein>
    <submittedName>
        <fullName evidence="1">Uncharacterized conserved protein YndB, AHSA1/START domain</fullName>
    </submittedName>
</protein>
<sequence length="229" mass="24941">MSREFELRKEVVLPASPKEVWTAVATPDGQAGWFMPGEEIGPGGAEVWDPPQHLVIALPPGEDGSFHRFEYLVEGREDGTVLRFVHSGKTGPGWSADYPEVTSHGWDFYLHSLGQYLTYFPGRSTVYVEAEAPASSAQRPAWDGFVAALGVSAVGDAISVSVPGLPAQEGVVDILNSDFLGFRTDDSLVRFHGRMRLDMPVAVSQHAYGSIDGAAFTEAWKKWLDAQFA</sequence>
<dbReference type="Proteomes" id="UP000183376">
    <property type="component" value="Chromosome I"/>
</dbReference>
<dbReference type="InterPro" id="IPR023393">
    <property type="entry name" value="START-like_dom_sf"/>
</dbReference>
<evidence type="ECO:0000313" key="1">
    <source>
        <dbReference type="EMBL" id="SDM75197.1"/>
    </source>
</evidence>